<evidence type="ECO:0000313" key="2">
    <source>
        <dbReference type="Proteomes" id="UP000249754"/>
    </source>
</evidence>
<proteinExistence type="predicted"/>
<dbReference type="OrthoDB" id="773115at2"/>
<organism evidence="1 2">
    <name type="scientific">Pedobacter cryoconitis</name>
    <dbReference type="NCBI Taxonomy" id="188932"/>
    <lineage>
        <taxon>Bacteria</taxon>
        <taxon>Pseudomonadati</taxon>
        <taxon>Bacteroidota</taxon>
        <taxon>Sphingobacteriia</taxon>
        <taxon>Sphingobacteriales</taxon>
        <taxon>Sphingobacteriaceae</taxon>
        <taxon>Pedobacter</taxon>
    </lineage>
</organism>
<reference evidence="1 2" key="1">
    <citation type="submission" date="2018-06" db="EMBL/GenBank/DDBJ databases">
        <title>Genomic Encyclopedia of Archaeal and Bacterial Type Strains, Phase II (KMG-II): from individual species to whole genera.</title>
        <authorList>
            <person name="Goeker M."/>
        </authorList>
    </citation>
    <scope>NUCLEOTIDE SEQUENCE [LARGE SCALE GENOMIC DNA]</scope>
    <source>
        <strain evidence="1 2">DSM 14825</strain>
    </source>
</reference>
<sequence>MTRNVVTEIDKLKPGDRFYKLANKSKTPFEFIQEESHGKYEVIETTAMKNGFPIQNRIKIFRGNTRVVFLRNVNTAP</sequence>
<dbReference type="RefSeq" id="WP_111634614.1">
    <property type="nucleotide sequence ID" value="NZ_QLLR01000016.1"/>
</dbReference>
<evidence type="ECO:0000313" key="1">
    <source>
        <dbReference type="EMBL" id="RAJ28906.1"/>
    </source>
</evidence>
<comment type="caution">
    <text evidence="1">The sequence shown here is derived from an EMBL/GenBank/DDBJ whole genome shotgun (WGS) entry which is preliminary data.</text>
</comment>
<dbReference type="AlphaFoldDB" id="A0A327SIF7"/>
<accession>A0A327SIF7</accession>
<dbReference type="EMBL" id="QLLR01000016">
    <property type="protein sequence ID" value="RAJ28906.1"/>
    <property type="molecule type" value="Genomic_DNA"/>
</dbReference>
<protein>
    <submittedName>
        <fullName evidence="1">Uncharacterized protein</fullName>
    </submittedName>
</protein>
<gene>
    <name evidence="1" type="ORF">LY11_03180</name>
</gene>
<name>A0A327SIF7_9SPHI</name>
<dbReference type="Proteomes" id="UP000249754">
    <property type="component" value="Unassembled WGS sequence"/>
</dbReference>